<keyword evidence="2" id="KW-1185">Reference proteome</keyword>
<dbReference type="InterPro" id="IPR029058">
    <property type="entry name" value="AB_hydrolase_fold"/>
</dbReference>
<gene>
    <name evidence="1" type="primary">abhd17c</name>
    <name evidence="1" type="ORF">SNAT2548_LOCUS24865</name>
</gene>
<evidence type="ECO:0000313" key="1">
    <source>
        <dbReference type="EMBL" id="CAE7453216.1"/>
    </source>
</evidence>
<protein>
    <submittedName>
        <fullName evidence="1">Abhd17c protein</fullName>
    </submittedName>
</protein>
<dbReference type="SUPFAM" id="SSF53474">
    <property type="entry name" value="alpha/beta-Hydrolases"/>
    <property type="match status" value="1"/>
</dbReference>
<dbReference type="Gene3D" id="3.40.50.1820">
    <property type="entry name" value="alpha/beta hydrolase"/>
    <property type="match status" value="1"/>
</dbReference>
<comment type="caution">
    <text evidence="1">The sequence shown here is derived from an EMBL/GenBank/DDBJ whole genome shotgun (WGS) entry which is preliminary data.</text>
</comment>
<accession>A0A812RUL5</accession>
<name>A0A812RUL5_9DINO</name>
<dbReference type="PANTHER" id="PTHR12277">
    <property type="entry name" value="ALPHA/BETA HYDROLASE DOMAIN-CONTAINING PROTEIN"/>
    <property type="match status" value="1"/>
</dbReference>
<dbReference type="Proteomes" id="UP000604046">
    <property type="component" value="Unassembled WGS sequence"/>
</dbReference>
<organism evidence="1 2">
    <name type="scientific">Symbiodinium natans</name>
    <dbReference type="NCBI Taxonomy" id="878477"/>
    <lineage>
        <taxon>Eukaryota</taxon>
        <taxon>Sar</taxon>
        <taxon>Alveolata</taxon>
        <taxon>Dinophyceae</taxon>
        <taxon>Suessiales</taxon>
        <taxon>Symbiodiniaceae</taxon>
        <taxon>Symbiodinium</taxon>
    </lineage>
</organism>
<dbReference type="PANTHER" id="PTHR12277:SF197">
    <property type="entry name" value="CHROMOSOME UNDETERMINED SCAFFOLD_38, WHOLE GENOME SHOTGUN SEQUENCE"/>
    <property type="match status" value="1"/>
</dbReference>
<reference evidence="1" key="1">
    <citation type="submission" date="2021-02" db="EMBL/GenBank/DDBJ databases">
        <authorList>
            <person name="Dougan E. K."/>
            <person name="Rhodes N."/>
            <person name="Thang M."/>
            <person name="Chan C."/>
        </authorList>
    </citation>
    <scope>NUCLEOTIDE SEQUENCE</scope>
</reference>
<dbReference type="OrthoDB" id="10249433at2759"/>
<dbReference type="AlphaFoldDB" id="A0A812RUL5"/>
<dbReference type="EMBL" id="CAJNDS010002371">
    <property type="protein sequence ID" value="CAE7453216.1"/>
    <property type="molecule type" value="Genomic_DNA"/>
</dbReference>
<proteinExistence type="predicted"/>
<sequence>MAGGFNLVNTLLFPAPEASYDLHTFPEEELIWLPRSLDPEDPNVEANVPCLFLTSNSARFVMLYMHSNAEDLGRCYNFCNMLRMQFQVNVLAVEYPGYGICPGGQADEMSVIENAKLAFRFITEVLRFSSEDIIVLGRSVGSGPALHIAAEAKTYGVILICPFLSVREVVRCHLGRVADLIEERFPNKEKVKDISGFLLIVHGKKDTVVPWTHGQELFETCTRRKRLVTPEDMTHNASLLTDPGVFIMPVLQFFGLPDYSFEPLRIPSWVFDATLTPTALRTERKAVAPKRQGAACNGHRPAPMAPSRVIAGESAWSCSISPAVTACTSRIKACLLRGSPLKDLLGNSRLPYNVDCHFDCLYILGGPGKLPEDQSTTGTRLLMLQSRCQHLGDFVHPLRALGKRGEAQ</sequence>
<evidence type="ECO:0000313" key="2">
    <source>
        <dbReference type="Proteomes" id="UP000604046"/>
    </source>
</evidence>